<feature type="transmembrane region" description="Helical" evidence="1">
    <location>
        <begin position="172"/>
        <end position="192"/>
    </location>
</feature>
<dbReference type="AlphaFoldDB" id="A0A511BTS6"/>
<reference evidence="3 4" key="1">
    <citation type="submission" date="2019-07" db="EMBL/GenBank/DDBJ databases">
        <title>Whole genome shotgun sequence of Swaminathania salitolerans NBRC 104436.</title>
        <authorList>
            <person name="Hosoyama A."/>
            <person name="Uohara A."/>
            <person name="Ohji S."/>
            <person name="Ichikawa N."/>
        </authorList>
    </citation>
    <scope>NUCLEOTIDE SEQUENCE [LARGE SCALE GENOMIC DNA]</scope>
    <source>
        <strain evidence="3 4">NBRC 104436</strain>
    </source>
</reference>
<gene>
    <name evidence="3" type="ORF">SSA02_20970</name>
</gene>
<feature type="transmembrane region" description="Helical" evidence="1">
    <location>
        <begin position="51"/>
        <end position="70"/>
    </location>
</feature>
<dbReference type="GO" id="GO:0080120">
    <property type="term" value="P:CAAX-box protein maturation"/>
    <property type="evidence" value="ECO:0007669"/>
    <property type="project" value="UniProtKB-ARBA"/>
</dbReference>
<feature type="transmembrane region" description="Helical" evidence="1">
    <location>
        <begin position="82"/>
        <end position="100"/>
    </location>
</feature>
<feature type="domain" description="CAAX prenyl protease 2/Lysostaphin resistance protein A-like" evidence="2">
    <location>
        <begin position="84"/>
        <end position="173"/>
    </location>
</feature>
<protein>
    <recommendedName>
        <fullName evidence="2">CAAX prenyl protease 2/Lysostaphin resistance protein A-like domain-containing protein</fullName>
    </recommendedName>
</protein>
<organism evidence="3 4">
    <name type="scientific">Swaminathania salitolerans</name>
    <dbReference type="NCBI Taxonomy" id="182838"/>
    <lineage>
        <taxon>Bacteria</taxon>
        <taxon>Pseudomonadati</taxon>
        <taxon>Pseudomonadota</taxon>
        <taxon>Alphaproteobacteria</taxon>
        <taxon>Acetobacterales</taxon>
        <taxon>Acetobacteraceae</taxon>
        <taxon>Swaminathania</taxon>
    </lineage>
</organism>
<keyword evidence="1" id="KW-1133">Transmembrane helix</keyword>
<evidence type="ECO:0000259" key="2">
    <source>
        <dbReference type="Pfam" id="PF02517"/>
    </source>
</evidence>
<dbReference type="Pfam" id="PF02517">
    <property type="entry name" value="Rce1-like"/>
    <property type="match status" value="1"/>
</dbReference>
<dbReference type="RefSeq" id="WP_246103848.1">
    <property type="nucleotide sequence ID" value="NZ_BJVC01000005.1"/>
</dbReference>
<sequence length="197" mass="21955">MIFGGGPLLVLAIRRPGILFLSLWLAAAAAQIAVRGQTPPSRYPREGLRAVSLRFLVFAPVIACLARWLWPGHFLTLPREKPGLWLAVMLLYPLLSVWPQEMVYRAFLFTRYRPLLGTPSARICASAVAFAFAHVIFLNWIAVILTFAGGLMFARDYERYGSLAPVCLEHSLYGCLIFTVGMGQFFYTGAAWHHAPA</sequence>
<keyword evidence="1" id="KW-0812">Transmembrane</keyword>
<evidence type="ECO:0000313" key="4">
    <source>
        <dbReference type="Proteomes" id="UP000321405"/>
    </source>
</evidence>
<accession>A0A511BTS6</accession>
<dbReference type="GO" id="GO:0004175">
    <property type="term" value="F:endopeptidase activity"/>
    <property type="evidence" value="ECO:0007669"/>
    <property type="project" value="UniProtKB-ARBA"/>
</dbReference>
<comment type="caution">
    <text evidence="3">The sequence shown here is derived from an EMBL/GenBank/DDBJ whole genome shotgun (WGS) entry which is preliminary data.</text>
</comment>
<proteinExistence type="predicted"/>
<keyword evidence="1" id="KW-0472">Membrane</keyword>
<dbReference type="InterPro" id="IPR003675">
    <property type="entry name" value="Rce1/LyrA-like_dom"/>
</dbReference>
<dbReference type="EMBL" id="BJVC01000005">
    <property type="protein sequence ID" value="GEL02934.1"/>
    <property type="molecule type" value="Genomic_DNA"/>
</dbReference>
<feature type="transmembrane region" description="Helical" evidence="1">
    <location>
        <begin position="120"/>
        <end position="151"/>
    </location>
</feature>
<name>A0A511BTS6_9PROT</name>
<evidence type="ECO:0000256" key="1">
    <source>
        <dbReference type="SAM" id="Phobius"/>
    </source>
</evidence>
<evidence type="ECO:0000313" key="3">
    <source>
        <dbReference type="EMBL" id="GEL02934.1"/>
    </source>
</evidence>
<dbReference type="Proteomes" id="UP000321405">
    <property type="component" value="Unassembled WGS sequence"/>
</dbReference>
<keyword evidence="4" id="KW-1185">Reference proteome</keyword>